<protein>
    <submittedName>
        <fullName evidence="1">Uncharacterized protein</fullName>
    </submittedName>
</protein>
<sequence>MPFKLQNSKIEQPSHAKDCRAAALSPDEIIDEKNQYFQDLFPDPRYDFICKFFMFFQKFAAFWDYPPC</sequence>
<comment type="caution">
    <text evidence="1">The sequence shown here is derived from an EMBL/GenBank/DDBJ whole genome shotgun (WGS) entry which is preliminary data.</text>
</comment>
<dbReference type="Proteomes" id="UP001642540">
    <property type="component" value="Unassembled WGS sequence"/>
</dbReference>
<dbReference type="EMBL" id="CAXLJM020000001">
    <property type="protein sequence ID" value="CAL8067932.1"/>
    <property type="molecule type" value="Genomic_DNA"/>
</dbReference>
<name>A0ABP1PN86_9HEXA</name>
<accession>A0ABP1PN86</accession>
<proteinExistence type="predicted"/>
<keyword evidence="2" id="KW-1185">Reference proteome</keyword>
<organism evidence="1 2">
    <name type="scientific">Orchesella dallaii</name>
    <dbReference type="NCBI Taxonomy" id="48710"/>
    <lineage>
        <taxon>Eukaryota</taxon>
        <taxon>Metazoa</taxon>
        <taxon>Ecdysozoa</taxon>
        <taxon>Arthropoda</taxon>
        <taxon>Hexapoda</taxon>
        <taxon>Collembola</taxon>
        <taxon>Entomobryomorpha</taxon>
        <taxon>Entomobryoidea</taxon>
        <taxon>Orchesellidae</taxon>
        <taxon>Orchesellinae</taxon>
        <taxon>Orchesella</taxon>
    </lineage>
</organism>
<evidence type="ECO:0000313" key="1">
    <source>
        <dbReference type="EMBL" id="CAL8067932.1"/>
    </source>
</evidence>
<gene>
    <name evidence="1" type="ORF">ODALV1_LOCUS30</name>
</gene>
<reference evidence="1 2" key="1">
    <citation type="submission" date="2024-08" db="EMBL/GenBank/DDBJ databases">
        <authorList>
            <person name="Cucini C."/>
            <person name="Frati F."/>
        </authorList>
    </citation>
    <scope>NUCLEOTIDE SEQUENCE [LARGE SCALE GENOMIC DNA]</scope>
</reference>
<evidence type="ECO:0000313" key="2">
    <source>
        <dbReference type="Proteomes" id="UP001642540"/>
    </source>
</evidence>